<evidence type="ECO:0000256" key="5">
    <source>
        <dbReference type="ARBA" id="ARBA00022755"/>
    </source>
</evidence>
<dbReference type="Gene3D" id="3.40.440.10">
    <property type="entry name" value="Adenylosuccinate Synthetase, subunit A, domain 1"/>
    <property type="match status" value="1"/>
</dbReference>
<dbReference type="UniPathway" id="UPA00075">
    <property type="reaction ID" value="UER00335"/>
</dbReference>
<feature type="active site" evidence="9">
    <location>
        <position position="146"/>
    </location>
</feature>
<dbReference type="HAMAP" id="MF_00011">
    <property type="entry name" value="Adenylosucc_synth"/>
    <property type="match status" value="1"/>
</dbReference>
<feature type="binding site" description="in other chain" evidence="8">
    <location>
        <position position="315"/>
    </location>
    <ligand>
        <name>IMP</name>
        <dbReference type="ChEBI" id="CHEBI:58053"/>
        <note>ligand shared between dimeric partners</note>
    </ligand>
</feature>
<evidence type="ECO:0000256" key="8">
    <source>
        <dbReference type="HAMAP-Rule" id="MF_00011"/>
    </source>
</evidence>
<comment type="caution">
    <text evidence="8">Lacks conserved residue(s) required for the propagation of feature annotation.</text>
</comment>
<dbReference type="GO" id="GO:0044208">
    <property type="term" value="P:'de novo' AMP biosynthetic process"/>
    <property type="evidence" value="ECO:0007669"/>
    <property type="project" value="UniProtKB-UniRule"/>
</dbReference>
<dbReference type="InterPro" id="IPR042109">
    <property type="entry name" value="Adenylosuccinate_synth_dom1"/>
</dbReference>
<keyword evidence="8" id="KW-0963">Cytoplasm</keyword>
<feature type="binding site" description="in other chain" evidence="8">
    <location>
        <begin position="17"/>
        <end position="20"/>
    </location>
    <ligand>
        <name>IMP</name>
        <dbReference type="ChEBI" id="CHEBI:58053"/>
        <note>ligand shared between dimeric partners</note>
    </ligand>
</feature>
<comment type="caution">
    <text evidence="11">The sequence shown here is derived from an EMBL/GenBank/DDBJ whole genome shotgun (WGS) entry which is preliminary data.</text>
</comment>
<feature type="binding site" evidence="8">
    <location>
        <begin position="16"/>
        <end position="22"/>
    </location>
    <ligand>
        <name>GTP</name>
        <dbReference type="ChEBI" id="CHEBI:37565"/>
    </ligand>
</feature>
<dbReference type="PANTHER" id="PTHR11846:SF0">
    <property type="entry name" value="ADENYLOSUCCINATE SYNTHETASE"/>
    <property type="match status" value="1"/>
</dbReference>
<dbReference type="InterPro" id="IPR001114">
    <property type="entry name" value="Adenylosuccinate_synthetase"/>
</dbReference>
<dbReference type="OrthoDB" id="9807553at2"/>
<dbReference type="FunFam" id="1.10.300.10:FF:000001">
    <property type="entry name" value="Adenylosuccinate synthetase"/>
    <property type="match status" value="1"/>
</dbReference>
<dbReference type="RefSeq" id="WP_109822344.1">
    <property type="nucleotide sequence ID" value="NZ_QGKL01000014.1"/>
</dbReference>
<dbReference type="GO" id="GO:0004019">
    <property type="term" value="F:adenylosuccinate synthase activity"/>
    <property type="evidence" value="ECO:0007669"/>
    <property type="project" value="UniProtKB-UniRule"/>
</dbReference>
<dbReference type="EMBL" id="QGKL01000014">
    <property type="protein sequence ID" value="PWQ98130.1"/>
    <property type="molecule type" value="Genomic_DNA"/>
</dbReference>
<dbReference type="InterPro" id="IPR018220">
    <property type="entry name" value="Adenylosuccin_syn_GTP-bd"/>
</dbReference>
<feature type="active site" description="Proton donor" evidence="8">
    <location>
        <position position="45"/>
    </location>
</feature>
<keyword evidence="12" id="KW-1185">Reference proteome</keyword>
<dbReference type="GO" id="GO:0046040">
    <property type="term" value="P:IMP metabolic process"/>
    <property type="evidence" value="ECO:0007669"/>
    <property type="project" value="TreeGrafter"/>
</dbReference>
<evidence type="ECO:0000256" key="9">
    <source>
        <dbReference type="PROSITE-ProRule" id="PRU10134"/>
    </source>
</evidence>
<keyword evidence="4 8" id="KW-0547">Nucleotide-binding</keyword>
<protein>
    <recommendedName>
        <fullName evidence="8 10">Adenylosuccinate synthetase</fullName>
        <shortName evidence="8">AMPSase</shortName>
        <shortName evidence="8">AdSS</shortName>
        <ecNumber evidence="8 10">6.3.4.4</ecNumber>
    </recommendedName>
    <alternativeName>
        <fullName evidence="8">IMP--aspartate ligase</fullName>
    </alternativeName>
</protein>
<dbReference type="SUPFAM" id="SSF52540">
    <property type="entry name" value="P-loop containing nucleoside triphosphate hydrolases"/>
    <property type="match status" value="1"/>
</dbReference>
<dbReference type="GO" id="GO:0005525">
    <property type="term" value="F:GTP binding"/>
    <property type="evidence" value="ECO:0007669"/>
    <property type="project" value="UniProtKB-UniRule"/>
</dbReference>
<dbReference type="PROSITE" id="PS00513">
    <property type="entry name" value="ADENYLOSUCCIN_SYN_2"/>
    <property type="match status" value="1"/>
</dbReference>
<dbReference type="Pfam" id="PF00709">
    <property type="entry name" value="Adenylsucc_synt"/>
    <property type="match status" value="1"/>
</dbReference>
<organism evidence="11 12">
    <name type="scientific">Leucothrix arctica</name>
    <dbReference type="NCBI Taxonomy" id="1481894"/>
    <lineage>
        <taxon>Bacteria</taxon>
        <taxon>Pseudomonadati</taxon>
        <taxon>Pseudomonadota</taxon>
        <taxon>Gammaproteobacteria</taxon>
        <taxon>Thiotrichales</taxon>
        <taxon>Thiotrichaceae</taxon>
        <taxon>Leucothrix</taxon>
    </lineage>
</organism>
<comment type="function">
    <text evidence="8">Plays an important role in the de novo pathway of purine nucleotide biosynthesis. Catalyzes the first committed step in the biosynthesis of AMP from IMP.</text>
</comment>
<evidence type="ECO:0000313" key="12">
    <source>
        <dbReference type="Proteomes" id="UP000245506"/>
    </source>
</evidence>
<feature type="binding site" evidence="8">
    <location>
        <begin position="404"/>
        <end position="406"/>
    </location>
    <ligand>
        <name>GTP</name>
        <dbReference type="ChEBI" id="CHEBI:37565"/>
    </ligand>
</feature>
<sequence length="416" mass="45497">MSQNFSLSSVIGLQFGDEGKGQLVDYLTQQHDIIVRYNGGANAGHSVRVGDRKFVLHQTPVGCISAGKIGVLGNGVALHVPSFLDELAQLKDVGVTDYQLKIAHNAHLVMPYHFIEESLRQTLAVQVGNEPIGTTAKGIGPCYADKASRDTGIRVADLYEPETLKRRLAFIVALKNNTLSSLAATIGESYTPYSVEPLFEECMAWAESLKDFATNASLYLLDQEQAGSRILFEGANASKLDIDFGDYPYVTSSNGSNLGMTAGSGFLPDSEIQRFGVIKTYTSRVGNGPFPTELFGELADEIRNKGKEFGSTTERPRRIGWLDLPSLAETVRMNRANKLVLTGLFVLAQLEEFYVCTGYENGEAILQRFEVSGDFQNAASELPVWCADLIALIESRLAPVAAICIGPNRDQLIWRR</sequence>
<keyword evidence="6 8" id="KW-0460">Magnesium</keyword>
<dbReference type="Gene3D" id="1.10.300.10">
    <property type="entry name" value="Adenylosuccinate Synthetase, subunit A, domain 2"/>
    <property type="match status" value="1"/>
</dbReference>
<dbReference type="Gene3D" id="3.90.170.10">
    <property type="entry name" value="Adenylosuccinate Synthetase, subunit A, domain 3"/>
    <property type="match status" value="1"/>
</dbReference>
<name>A0A317CP59_9GAMM</name>
<accession>A0A317CP59</accession>
<keyword evidence="7 8" id="KW-0342">GTP-binding</keyword>
<dbReference type="InterPro" id="IPR027417">
    <property type="entry name" value="P-loop_NTPase"/>
</dbReference>
<comment type="subunit">
    <text evidence="1 8">Homodimer.</text>
</comment>
<comment type="cofactor">
    <cofactor evidence="8">
        <name>Mg(2+)</name>
        <dbReference type="ChEBI" id="CHEBI:18420"/>
    </cofactor>
    <text evidence="8">Binds 1 Mg(2+) ion per subunit.</text>
</comment>
<reference evidence="11 12" key="1">
    <citation type="submission" date="2018-05" db="EMBL/GenBank/DDBJ databases">
        <title>Leucothrix arctica sp. nov., isolated from Arctic seawater.</title>
        <authorList>
            <person name="Choi A."/>
            <person name="Baek K."/>
        </authorList>
    </citation>
    <scope>NUCLEOTIDE SEQUENCE [LARGE SCALE GENOMIC DNA]</scope>
    <source>
        <strain evidence="11 12">IMCC9719</strain>
    </source>
</reference>
<dbReference type="Proteomes" id="UP000245506">
    <property type="component" value="Unassembled WGS sequence"/>
</dbReference>
<feature type="binding site" description="in other chain" evidence="8">
    <location>
        <position position="251"/>
    </location>
    <ligand>
        <name>IMP</name>
        <dbReference type="ChEBI" id="CHEBI:58053"/>
        <note>ligand shared between dimeric partners</note>
    </ligand>
</feature>
<keyword evidence="3 8" id="KW-0479">Metal-binding</keyword>
<feature type="binding site" description="in other chain" evidence="8">
    <location>
        <position position="135"/>
    </location>
    <ligand>
        <name>IMP</name>
        <dbReference type="ChEBI" id="CHEBI:58053"/>
        <note>ligand shared between dimeric partners</note>
    </ligand>
</feature>
<feature type="binding site" evidence="8">
    <location>
        <position position="149"/>
    </location>
    <ligand>
        <name>IMP</name>
        <dbReference type="ChEBI" id="CHEBI:58053"/>
        <note>ligand shared between dimeric partners</note>
    </ligand>
</feature>
<evidence type="ECO:0000256" key="6">
    <source>
        <dbReference type="ARBA" id="ARBA00022842"/>
    </source>
</evidence>
<keyword evidence="5 8" id="KW-0658">Purine biosynthesis</keyword>
<evidence type="ECO:0000256" key="1">
    <source>
        <dbReference type="ARBA" id="ARBA00011738"/>
    </source>
</evidence>
<gene>
    <name evidence="8" type="primary">purA</name>
    <name evidence="11" type="ORF">DKT75_05035</name>
</gene>
<dbReference type="GO" id="GO:0005737">
    <property type="term" value="C:cytoplasm"/>
    <property type="evidence" value="ECO:0007669"/>
    <property type="project" value="UniProtKB-SubCell"/>
</dbReference>
<evidence type="ECO:0000256" key="3">
    <source>
        <dbReference type="ARBA" id="ARBA00022723"/>
    </source>
</evidence>
<dbReference type="CDD" id="cd03108">
    <property type="entry name" value="AdSS"/>
    <property type="match status" value="1"/>
</dbReference>
<evidence type="ECO:0000313" key="11">
    <source>
        <dbReference type="EMBL" id="PWQ98130.1"/>
    </source>
</evidence>
<dbReference type="SMART" id="SM00788">
    <property type="entry name" value="Adenylsucc_synt"/>
    <property type="match status" value="1"/>
</dbReference>
<dbReference type="EC" id="6.3.4.4" evidence="8 10"/>
<keyword evidence="2 8" id="KW-0436">Ligase</keyword>
<comment type="pathway">
    <text evidence="8 10">Purine metabolism; AMP biosynthesis via de novo pathway; AMP from IMP: step 1/2.</text>
</comment>
<evidence type="ECO:0000256" key="10">
    <source>
        <dbReference type="RuleBase" id="RU000520"/>
    </source>
</evidence>
<comment type="similarity">
    <text evidence="8 10">Belongs to the adenylosuccinate synthetase family.</text>
</comment>
<dbReference type="AlphaFoldDB" id="A0A317CP59"/>
<dbReference type="PANTHER" id="PTHR11846">
    <property type="entry name" value="ADENYLOSUCCINATE SYNTHETASE"/>
    <property type="match status" value="1"/>
</dbReference>
<comment type="catalytic activity">
    <reaction evidence="8 10">
        <text>IMP + L-aspartate + GTP = N(6)-(1,2-dicarboxyethyl)-AMP + GDP + phosphate + 2 H(+)</text>
        <dbReference type="Rhea" id="RHEA:15753"/>
        <dbReference type="ChEBI" id="CHEBI:15378"/>
        <dbReference type="ChEBI" id="CHEBI:29991"/>
        <dbReference type="ChEBI" id="CHEBI:37565"/>
        <dbReference type="ChEBI" id="CHEBI:43474"/>
        <dbReference type="ChEBI" id="CHEBI:57567"/>
        <dbReference type="ChEBI" id="CHEBI:58053"/>
        <dbReference type="ChEBI" id="CHEBI:58189"/>
        <dbReference type="EC" id="6.3.4.4"/>
    </reaction>
</comment>
<comment type="subcellular location">
    <subcellularLocation>
        <location evidence="8">Cytoplasm</location>
    </subcellularLocation>
</comment>
<feature type="binding site" evidence="8">
    <location>
        <position position="44"/>
    </location>
    <ligand>
        <name>Mg(2+)</name>
        <dbReference type="ChEBI" id="CHEBI:18420"/>
    </ligand>
</feature>
<feature type="binding site" evidence="8">
    <location>
        <position position="17"/>
    </location>
    <ligand>
        <name>Mg(2+)</name>
        <dbReference type="ChEBI" id="CHEBI:18420"/>
    </ligand>
</feature>
<feature type="binding site" evidence="8">
    <location>
        <begin position="44"/>
        <end position="46"/>
    </location>
    <ligand>
        <name>GTP</name>
        <dbReference type="ChEBI" id="CHEBI:37565"/>
    </ligand>
</feature>
<feature type="binding site" description="in other chain" evidence="8">
    <location>
        <position position="236"/>
    </location>
    <ligand>
        <name>IMP</name>
        <dbReference type="ChEBI" id="CHEBI:58053"/>
        <note>ligand shared between dimeric partners</note>
    </ligand>
</feature>
<feature type="active site" description="Proton acceptor" evidence="8">
    <location>
        <position position="17"/>
    </location>
</feature>
<feature type="binding site" evidence="8">
    <location>
        <begin position="311"/>
        <end position="317"/>
    </location>
    <ligand>
        <name>substrate</name>
    </ligand>
</feature>
<feature type="binding site" description="in other chain" evidence="8">
    <location>
        <begin position="42"/>
        <end position="45"/>
    </location>
    <ligand>
        <name>IMP</name>
        <dbReference type="ChEBI" id="CHEBI:58053"/>
        <note>ligand shared between dimeric partners</note>
    </ligand>
</feature>
<proteinExistence type="inferred from homology"/>
<dbReference type="InterPro" id="IPR033128">
    <property type="entry name" value="Adenylosuccin_syn_Lys_AS"/>
</dbReference>
<dbReference type="GO" id="GO:0000287">
    <property type="term" value="F:magnesium ion binding"/>
    <property type="evidence" value="ECO:0007669"/>
    <property type="project" value="UniProtKB-UniRule"/>
</dbReference>
<feature type="binding site" evidence="8">
    <location>
        <position position="317"/>
    </location>
    <ligand>
        <name>GTP</name>
        <dbReference type="ChEBI" id="CHEBI:37565"/>
    </ligand>
</feature>
<evidence type="ECO:0000256" key="4">
    <source>
        <dbReference type="ARBA" id="ARBA00022741"/>
    </source>
</evidence>
<dbReference type="InterPro" id="IPR042111">
    <property type="entry name" value="Adenylosuccinate_synth_dom3"/>
</dbReference>
<dbReference type="InterPro" id="IPR042110">
    <property type="entry name" value="Adenylosuccinate_synth_dom2"/>
</dbReference>
<dbReference type="PROSITE" id="PS01266">
    <property type="entry name" value="ADENYLOSUCCIN_SYN_1"/>
    <property type="match status" value="1"/>
</dbReference>
<evidence type="ECO:0000256" key="2">
    <source>
        <dbReference type="ARBA" id="ARBA00022598"/>
    </source>
</evidence>
<evidence type="ECO:0000256" key="7">
    <source>
        <dbReference type="ARBA" id="ARBA00023134"/>
    </source>
</evidence>